<organism evidence="2 3">
    <name type="scientific">Leadbettera azotonutricia (strain ATCC BAA-888 / DSM 13862 / ZAS-9)</name>
    <name type="common">Treponema azotonutricium</name>
    <dbReference type="NCBI Taxonomy" id="545695"/>
    <lineage>
        <taxon>Bacteria</taxon>
        <taxon>Pseudomonadati</taxon>
        <taxon>Spirochaetota</taxon>
        <taxon>Spirochaetia</taxon>
        <taxon>Spirochaetales</taxon>
        <taxon>Breznakiellaceae</taxon>
        <taxon>Leadbettera</taxon>
    </lineage>
</organism>
<dbReference type="InterPro" id="IPR003607">
    <property type="entry name" value="HD/PDEase_dom"/>
</dbReference>
<dbReference type="eggNOG" id="COG3294">
    <property type="taxonomic scope" value="Bacteria"/>
</dbReference>
<reference evidence="3" key="1">
    <citation type="submission" date="2009-12" db="EMBL/GenBank/DDBJ databases">
        <title>Complete sequence of Treponema azotonutricium strain ZAS-9.</title>
        <authorList>
            <person name="Tetu S.G."/>
            <person name="Matson E."/>
            <person name="Ren Q."/>
            <person name="Seshadri R."/>
            <person name="Elbourne L."/>
            <person name="Hassan K.A."/>
            <person name="Durkin A."/>
            <person name="Radune D."/>
            <person name="Mohamoud Y."/>
            <person name="Shay R."/>
            <person name="Jin S."/>
            <person name="Zhang X."/>
            <person name="Lucey K."/>
            <person name="Ballor N.R."/>
            <person name="Ottesen E."/>
            <person name="Rosenthal R."/>
            <person name="Allen A."/>
            <person name="Leadbetter J.R."/>
            <person name="Paulsen I.T."/>
        </authorList>
    </citation>
    <scope>NUCLEOTIDE SEQUENCE [LARGE SCALE GENOMIC DNA]</scope>
    <source>
        <strain evidence="3">ATCC BAA-888 / DSM 13862 / ZAS-9</strain>
    </source>
</reference>
<proteinExistence type="predicted"/>
<gene>
    <name evidence="2" type="ordered locus">TREAZ_3343</name>
</gene>
<name>F5Y8H7_LEAAZ</name>
<dbReference type="SUPFAM" id="SSF109604">
    <property type="entry name" value="HD-domain/PDEase-like"/>
    <property type="match status" value="1"/>
</dbReference>
<dbReference type="SMART" id="SM00471">
    <property type="entry name" value="HDc"/>
    <property type="match status" value="1"/>
</dbReference>
<dbReference type="AlphaFoldDB" id="F5Y8H7"/>
<evidence type="ECO:0000259" key="1">
    <source>
        <dbReference type="SMART" id="SM00471"/>
    </source>
</evidence>
<dbReference type="KEGG" id="taz:TREAZ_3343"/>
<accession>F5Y8H7</accession>
<evidence type="ECO:0000313" key="2">
    <source>
        <dbReference type="EMBL" id="AEF82676.1"/>
    </source>
</evidence>
<evidence type="ECO:0000313" key="3">
    <source>
        <dbReference type="Proteomes" id="UP000009222"/>
    </source>
</evidence>
<dbReference type="GO" id="GO:0016787">
    <property type="term" value="F:hydrolase activity"/>
    <property type="evidence" value="ECO:0007669"/>
    <property type="project" value="UniProtKB-KW"/>
</dbReference>
<dbReference type="InParanoid" id="F5Y8H7"/>
<feature type="domain" description="HD/PDEase" evidence="1">
    <location>
        <begin position="65"/>
        <end position="202"/>
    </location>
</feature>
<protein>
    <submittedName>
        <fullName evidence="2">Metal dependent phosphohydrolase</fullName>
    </submittedName>
</protein>
<dbReference type="InterPro" id="IPR039967">
    <property type="entry name" value="MJ1020-like"/>
</dbReference>
<dbReference type="Gene3D" id="1.10.3210.10">
    <property type="entry name" value="Hypothetical protein af1432"/>
    <property type="match status" value="1"/>
</dbReference>
<keyword evidence="3" id="KW-1185">Reference proteome</keyword>
<dbReference type="PANTHER" id="PTHR40517:SF1">
    <property type="entry name" value="METAL-DEPENDENT PHOSPHOHYDROLASE, HD SUPERFAMILY-RELATED"/>
    <property type="match status" value="1"/>
</dbReference>
<keyword evidence="2" id="KW-0378">Hydrolase</keyword>
<dbReference type="STRING" id="545695.TREAZ_3343"/>
<dbReference type="Proteomes" id="UP000009222">
    <property type="component" value="Chromosome"/>
</dbReference>
<sequence length="280" mass="30910">MLYYQKGIIMRSPKELSLDTKLIETLETFNPGGKAVKGAKLLLEDEEIQATQEYANNVSIVRLGYNDHGPVHMRTVTLNAVIMMGLLRQAGIKTSLENEDCGDFEDSLTAVIFAAMLHDLGMSVGRQDHELHSMYLACPIMSRLLPQVYAGNIQKQAIIRSLALEGISGHMGTRTIHSLEAGVLQVADGVDMKKGRARISIALSQSPRVGNIHQYSANSIEEVRIDRGDEKPIRIEVVMSSEVGLFQVEEVLLAKIAASTAKPHIELYAQVQDEAPKRYL</sequence>
<dbReference type="PANTHER" id="PTHR40517">
    <property type="entry name" value="METAL-DEPENDENT PHOSPHOHYDROLASE, HD SUPERFAMILY-RELATED"/>
    <property type="match status" value="1"/>
</dbReference>
<dbReference type="EMBL" id="CP001841">
    <property type="protein sequence ID" value="AEF82676.1"/>
    <property type="molecule type" value="Genomic_DNA"/>
</dbReference>
<dbReference type="HOGENOM" id="CLU_068640_0_0_12"/>
<reference evidence="2 3" key="2">
    <citation type="journal article" date="2011" name="ISME J.">
        <title>RNA-seq reveals cooperative metabolic interactions between two termite-gut spirochete species in co-culture.</title>
        <authorList>
            <person name="Rosenthal A.Z."/>
            <person name="Matson E.G."/>
            <person name="Eldar A."/>
            <person name="Leadbetter J.R."/>
        </authorList>
    </citation>
    <scope>NUCLEOTIDE SEQUENCE [LARGE SCALE GENOMIC DNA]</scope>
    <source>
        <strain evidence="3">ATCC BAA-888 / DSM 13862 / ZAS-9</strain>
    </source>
</reference>